<accession>A0AAD4M2D6</accession>
<reference evidence="2" key="1">
    <citation type="journal article" date="2022" name="New Phytol.">
        <title>Evolutionary transition to the ectomycorrhizal habit in the genomes of a hyperdiverse lineage of mushroom-forming fungi.</title>
        <authorList>
            <person name="Looney B."/>
            <person name="Miyauchi S."/>
            <person name="Morin E."/>
            <person name="Drula E."/>
            <person name="Courty P.E."/>
            <person name="Kohler A."/>
            <person name="Kuo A."/>
            <person name="LaButti K."/>
            <person name="Pangilinan J."/>
            <person name="Lipzen A."/>
            <person name="Riley R."/>
            <person name="Andreopoulos W."/>
            <person name="He G."/>
            <person name="Johnson J."/>
            <person name="Nolan M."/>
            <person name="Tritt A."/>
            <person name="Barry K.W."/>
            <person name="Grigoriev I.V."/>
            <person name="Nagy L.G."/>
            <person name="Hibbett D."/>
            <person name="Henrissat B."/>
            <person name="Matheny P.B."/>
            <person name="Labbe J."/>
            <person name="Martin F.M."/>
        </authorList>
    </citation>
    <scope>NUCLEOTIDE SEQUENCE</scope>
    <source>
        <strain evidence="2">BPL690</strain>
    </source>
</reference>
<organism evidence="2 3">
    <name type="scientific">Multifurca ochricompacta</name>
    <dbReference type="NCBI Taxonomy" id="376703"/>
    <lineage>
        <taxon>Eukaryota</taxon>
        <taxon>Fungi</taxon>
        <taxon>Dikarya</taxon>
        <taxon>Basidiomycota</taxon>
        <taxon>Agaricomycotina</taxon>
        <taxon>Agaricomycetes</taxon>
        <taxon>Russulales</taxon>
        <taxon>Russulaceae</taxon>
        <taxon>Multifurca</taxon>
    </lineage>
</organism>
<protein>
    <submittedName>
        <fullName evidence="2">Uncharacterized protein</fullName>
    </submittedName>
</protein>
<comment type="caution">
    <text evidence="2">The sequence shown here is derived from an EMBL/GenBank/DDBJ whole genome shotgun (WGS) entry which is preliminary data.</text>
</comment>
<evidence type="ECO:0000313" key="2">
    <source>
        <dbReference type="EMBL" id="KAI0297224.1"/>
    </source>
</evidence>
<evidence type="ECO:0000313" key="3">
    <source>
        <dbReference type="Proteomes" id="UP001203297"/>
    </source>
</evidence>
<sequence length="197" mass="21961">METLRMKIMVIFFSTVVMGRGVECRWCLFASEKLPPFLGLQSSSLLALNFSLFPKRGAPRGPSALYAEDGAPLLFKYPARIIIAPTLLPKGTLEGGAWVAYQDMATLSPHTLVNSVTIQKHSIRGGGSVRWVHCSLPPGWEMRRWFSRLPRLVGESRAQVLLRRKPDTVRPSRPQSDVRPTSFAILPPFMVLASQES</sequence>
<dbReference type="AlphaFoldDB" id="A0AAD4M2D6"/>
<dbReference type="Proteomes" id="UP001203297">
    <property type="component" value="Unassembled WGS sequence"/>
</dbReference>
<name>A0AAD4M2D6_9AGAM</name>
<evidence type="ECO:0000256" key="1">
    <source>
        <dbReference type="SAM" id="SignalP"/>
    </source>
</evidence>
<gene>
    <name evidence="2" type="ORF">B0F90DRAFT_1741218</name>
</gene>
<keyword evidence="1" id="KW-0732">Signal</keyword>
<dbReference type="EMBL" id="WTXG01000040">
    <property type="protein sequence ID" value="KAI0297224.1"/>
    <property type="molecule type" value="Genomic_DNA"/>
</dbReference>
<feature type="chain" id="PRO_5041995623" evidence="1">
    <location>
        <begin position="22"/>
        <end position="197"/>
    </location>
</feature>
<keyword evidence="3" id="KW-1185">Reference proteome</keyword>
<feature type="signal peptide" evidence="1">
    <location>
        <begin position="1"/>
        <end position="21"/>
    </location>
</feature>
<proteinExistence type="predicted"/>